<dbReference type="InParanoid" id="A0A7F5RI72"/>
<keyword evidence="6" id="KW-0408">Iron</keyword>
<dbReference type="GeneID" id="112903909"/>
<dbReference type="Proteomes" id="UP000192223">
    <property type="component" value="Unplaced"/>
</dbReference>
<dbReference type="OrthoDB" id="1470350at2759"/>
<dbReference type="GO" id="GO:0005506">
    <property type="term" value="F:iron ion binding"/>
    <property type="evidence" value="ECO:0007669"/>
    <property type="project" value="InterPro"/>
</dbReference>
<dbReference type="KEGG" id="apln:112903909"/>
<dbReference type="GO" id="GO:0016705">
    <property type="term" value="F:oxidoreductase activity, acting on paired donors, with incorporation or reduction of molecular oxygen"/>
    <property type="evidence" value="ECO:0007669"/>
    <property type="project" value="InterPro"/>
</dbReference>
<proteinExistence type="inferred from homology"/>
<gene>
    <name evidence="9" type="primary">LOC112903909</name>
</gene>
<evidence type="ECO:0000256" key="4">
    <source>
        <dbReference type="ARBA" id="ARBA00022723"/>
    </source>
</evidence>
<dbReference type="SUPFAM" id="SSF48264">
    <property type="entry name" value="Cytochrome P450"/>
    <property type="match status" value="1"/>
</dbReference>
<dbReference type="PANTHER" id="PTHR24291:SF201">
    <property type="entry name" value="CYTOCHROME P450, FAMILY 4, SUBFAMILY B, POLYPEPTIDE 7"/>
    <property type="match status" value="1"/>
</dbReference>
<keyword evidence="4" id="KW-0479">Metal-binding</keyword>
<organism evidence="8 9">
    <name type="scientific">Agrilus planipennis</name>
    <name type="common">Emerald ash borer</name>
    <name type="synonym">Agrilus marcopoli</name>
    <dbReference type="NCBI Taxonomy" id="224129"/>
    <lineage>
        <taxon>Eukaryota</taxon>
        <taxon>Metazoa</taxon>
        <taxon>Ecdysozoa</taxon>
        <taxon>Arthropoda</taxon>
        <taxon>Hexapoda</taxon>
        <taxon>Insecta</taxon>
        <taxon>Pterygota</taxon>
        <taxon>Neoptera</taxon>
        <taxon>Endopterygota</taxon>
        <taxon>Coleoptera</taxon>
        <taxon>Polyphaga</taxon>
        <taxon>Elateriformia</taxon>
        <taxon>Buprestoidea</taxon>
        <taxon>Buprestidae</taxon>
        <taxon>Agrilinae</taxon>
        <taxon>Agrilus</taxon>
    </lineage>
</organism>
<keyword evidence="3" id="KW-0349">Heme</keyword>
<dbReference type="PANTHER" id="PTHR24291">
    <property type="entry name" value="CYTOCHROME P450 FAMILY 4"/>
    <property type="match status" value="1"/>
</dbReference>
<comment type="cofactor">
    <cofactor evidence="1">
        <name>heme</name>
        <dbReference type="ChEBI" id="CHEBI:30413"/>
    </cofactor>
</comment>
<dbReference type="Pfam" id="PF00067">
    <property type="entry name" value="p450"/>
    <property type="match status" value="1"/>
</dbReference>
<keyword evidence="7" id="KW-0503">Monooxygenase</keyword>
<evidence type="ECO:0000256" key="2">
    <source>
        <dbReference type="ARBA" id="ARBA00010617"/>
    </source>
</evidence>
<protein>
    <submittedName>
        <fullName evidence="9">Cytochrome P450 4C1-like</fullName>
    </submittedName>
</protein>
<name>A0A7F5RI72_AGRPL</name>
<sequence length="231" mass="26705">MCSMNILLETVLGYSKEDLRKDAKAIMDSVDRFAKYGAEKVLKYWLRPYFVTWLLGYQKKINKDCAFMENITSQIINERSKNRKQNEDKFTVFIDTLLDARDENGPCFSLKEIKDEIITIIFAGQDTVTTALGFSLCLLGRHKNVQDKLYEETVTKLDKDDCYITYDSLKDLEYLGRVVQETLRLYPSAPVVGKVALNDIDLDGQIIPKDTKMAISLYHLQRNRNNYTNPN</sequence>
<dbReference type="RefSeq" id="XP_025835560.1">
    <property type="nucleotide sequence ID" value="XM_025979775.1"/>
</dbReference>
<evidence type="ECO:0000256" key="3">
    <source>
        <dbReference type="ARBA" id="ARBA00022617"/>
    </source>
</evidence>
<evidence type="ECO:0000313" key="9">
    <source>
        <dbReference type="RefSeq" id="XP_025835560.1"/>
    </source>
</evidence>
<dbReference type="GO" id="GO:0020037">
    <property type="term" value="F:heme binding"/>
    <property type="evidence" value="ECO:0007669"/>
    <property type="project" value="InterPro"/>
</dbReference>
<evidence type="ECO:0000256" key="7">
    <source>
        <dbReference type="ARBA" id="ARBA00023033"/>
    </source>
</evidence>
<dbReference type="GO" id="GO:0004497">
    <property type="term" value="F:monooxygenase activity"/>
    <property type="evidence" value="ECO:0007669"/>
    <property type="project" value="UniProtKB-KW"/>
</dbReference>
<keyword evidence="5" id="KW-0560">Oxidoreductase</keyword>
<dbReference type="InterPro" id="IPR050196">
    <property type="entry name" value="Cytochrome_P450_Monoox"/>
</dbReference>
<dbReference type="Gene3D" id="1.10.630.10">
    <property type="entry name" value="Cytochrome P450"/>
    <property type="match status" value="1"/>
</dbReference>
<evidence type="ECO:0000256" key="1">
    <source>
        <dbReference type="ARBA" id="ARBA00001971"/>
    </source>
</evidence>
<comment type="similarity">
    <text evidence="2">Belongs to the cytochrome P450 family.</text>
</comment>
<dbReference type="AlphaFoldDB" id="A0A7F5RI72"/>
<accession>A0A7F5RI72</accession>
<dbReference type="InterPro" id="IPR036396">
    <property type="entry name" value="Cyt_P450_sf"/>
</dbReference>
<keyword evidence="8" id="KW-1185">Reference proteome</keyword>
<evidence type="ECO:0000256" key="5">
    <source>
        <dbReference type="ARBA" id="ARBA00023002"/>
    </source>
</evidence>
<reference evidence="9" key="1">
    <citation type="submission" date="2025-08" db="UniProtKB">
        <authorList>
            <consortium name="RefSeq"/>
        </authorList>
    </citation>
    <scope>IDENTIFICATION</scope>
    <source>
        <tissue evidence="9">Entire body</tissue>
    </source>
</reference>
<evidence type="ECO:0000313" key="8">
    <source>
        <dbReference type="Proteomes" id="UP000192223"/>
    </source>
</evidence>
<evidence type="ECO:0000256" key="6">
    <source>
        <dbReference type="ARBA" id="ARBA00023004"/>
    </source>
</evidence>
<dbReference type="InterPro" id="IPR001128">
    <property type="entry name" value="Cyt_P450"/>
</dbReference>
<feature type="non-terminal residue" evidence="9">
    <location>
        <position position="231"/>
    </location>
</feature>